<proteinExistence type="predicted"/>
<organism evidence="1 2">
    <name type="scientific">Stecheria intestinalis</name>
    <dbReference type="NCBI Taxonomy" id="2606630"/>
    <lineage>
        <taxon>Bacteria</taxon>
        <taxon>Bacillati</taxon>
        <taxon>Bacillota</taxon>
        <taxon>Erysipelotrichia</taxon>
        <taxon>Erysipelotrichales</taxon>
        <taxon>Erysipelotrichaceae</taxon>
        <taxon>Stecheria</taxon>
    </lineage>
</organism>
<dbReference type="EMBL" id="VUMN01000014">
    <property type="protein sequence ID" value="MSS58634.1"/>
    <property type="molecule type" value="Genomic_DNA"/>
</dbReference>
<sequence>MKETTIIQADDSYTYLYPAADLSHEDMLGCVWDILKDDDISSHGVILFLRNHYTPMEIPVLPSRDTFISRYRSLDLSCITTIMEYHGDPIMITYRVDDHTLAVVIPAAFRETIDDLEKNVIPDVLDHNPKN</sequence>
<dbReference type="AlphaFoldDB" id="A0A7X2NS98"/>
<dbReference type="RefSeq" id="WP_154504471.1">
    <property type="nucleotide sequence ID" value="NZ_VUMN01000014.1"/>
</dbReference>
<evidence type="ECO:0000313" key="2">
    <source>
        <dbReference type="Proteomes" id="UP000461880"/>
    </source>
</evidence>
<accession>A0A7X2NS98</accession>
<dbReference type="Proteomes" id="UP000461880">
    <property type="component" value="Unassembled WGS sequence"/>
</dbReference>
<keyword evidence="2" id="KW-1185">Reference proteome</keyword>
<gene>
    <name evidence="1" type="ORF">FYJ51_06915</name>
</gene>
<protein>
    <submittedName>
        <fullName evidence="1">Uncharacterized protein</fullName>
    </submittedName>
</protein>
<reference evidence="1 2" key="1">
    <citation type="submission" date="2019-08" db="EMBL/GenBank/DDBJ databases">
        <title>In-depth cultivation of the pig gut microbiome towards novel bacterial diversity and tailored functional studies.</title>
        <authorList>
            <person name="Wylensek D."/>
            <person name="Hitch T.C.A."/>
            <person name="Clavel T."/>
        </authorList>
    </citation>
    <scope>NUCLEOTIDE SEQUENCE [LARGE SCALE GENOMIC DNA]</scope>
    <source>
        <strain evidence="1 2">Oil+RF-744-GAM-WT-6</strain>
    </source>
</reference>
<evidence type="ECO:0000313" key="1">
    <source>
        <dbReference type="EMBL" id="MSS58634.1"/>
    </source>
</evidence>
<name>A0A7X2NS98_9FIRM</name>
<comment type="caution">
    <text evidence="1">The sequence shown here is derived from an EMBL/GenBank/DDBJ whole genome shotgun (WGS) entry which is preliminary data.</text>
</comment>